<evidence type="ECO:0000313" key="2">
    <source>
        <dbReference type="EMBL" id="CAG4897327.1"/>
    </source>
</evidence>
<reference evidence="2" key="1">
    <citation type="submission" date="2021-04" db="EMBL/GenBank/DDBJ databases">
        <authorList>
            <person name="Vanwijnsberghe S."/>
        </authorList>
    </citation>
    <scope>NUCLEOTIDE SEQUENCE</scope>
    <source>
        <strain evidence="2">LMG 31841</strain>
    </source>
</reference>
<evidence type="ECO:0000256" key="1">
    <source>
        <dbReference type="SAM" id="MobiDB-lite"/>
    </source>
</evidence>
<evidence type="ECO:0000313" key="3">
    <source>
        <dbReference type="Proteomes" id="UP000789704"/>
    </source>
</evidence>
<evidence type="ECO:0008006" key="4">
    <source>
        <dbReference type="Google" id="ProtNLM"/>
    </source>
</evidence>
<dbReference type="EMBL" id="CAJQZC010000004">
    <property type="protein sequence ID" value="CAG4897327.1"/>
    <property type="molecule type" value="Genomic_DNA"/>
</dbReference>
<organism evidence="2 3">
    <name type="scientific">Paraburkholderia saeva</name>
    <dbReference type="NCBI Taxonomy" id="2777537"/>
    <lineage>
        <taxon>Bacteria</taxon>
        <taxon>Pseudomonadati</taxon>
        <taxon>Pseudomonadota</taxon>
        <taxon>Betaproteobacteria</taxon>
        <taxon>Burkholderiales</taxon>
        <taxon>Burkholderiaceae</taxon>
        <taxon>Paraburkholderia</taxon>
    </lineage>
</organism>
<proteinExistence type="predicted"/>
<keyword evidence="3" id="KW-1185">Reference proteome</keyword>
<feature type="region of interest" description="Disordered" evidence="1">
    <location>
        <begin position="134"/>
        <end position="312"/>
    </location>
</feature>
<feature type="compositionally biased region" description="Low complexity" evidence="1">
    <location>
        <begin position="237"/>
        <end position="264"/>
    </location>
</feature>
<name>A0A9N8RVG7_9BURK</name>
<dbReference type="RefSeq" id="WP_228876826.1">
    <property type="nucleotide sequence ID" value="NZ_CAJQZC010000004.1"/>
</dbReference>
<accession>A0A9N8RVG7</accession>
<feature type="compositionally biased region" description="Polar residues" evidence="1">
    <location>
        <begin position="200"/>
        <end position="217"/>
    </location>
</feature>
<gene>
    <name evidence="2" type="ORF">LMG31841_02452</name>
</gene>
<feature type="compositionally biased region" description="Basic and acidic residues" evidence="1">
    <location>
        <begin position="273"/>
        <end position="282"/>
    </location>
</feature>
<dbReference type="AlphaFoldDB" id="A0A9N8RVG7"/>
<dbReference type="Proteomes" id="UP000789704">
    <property type="component" value="Unassembled WGS sequence"/>
</dbReference>
<protein>
    <recommendedName>
        <fullName evidence="4">DUF4148 domain-containing protein</fullName>
    </recommendedName>
</protein>
<sequence length="312" mass="31791">MTSSQKSIVLAGLMIGVLALAVTVEPPGRDALSASLAGFDHDGASASGHVQMPAASARSGPVSADDTVDADIAQALQAVRYALQRNDLVSARQLLDAVHALHRGNAEVAALQSSLAFRESEAVRAATVSALPVTRAGGSAKKREPERTGSRMPASPGRSHEDAVSSREAATVMQRRTSLAGASRMKVGLASAPRIDMAPVTSTGDTPSHGASQTVSTVADVPQAMQSAEHTQTLPVQAQSAQPTQAASASPTPQTPTATTESASGGRKTRAQVRAELDRARIDGALPRFGNPDPKGPGGAPGTTVPQTVSAH</sequence>
<comment type="caution">
    <text evidence="2">The sequence shown here is derived from an EMBL/GenBank/DDBJ whole genome shotgun (WGS) entry which is preliminary data.</text>
</comment>
<feature type="compositionally biased region" description="Polar residues" evidence="1">
    <location>
        <begin position="224"/>
        <end position="236"/>
    </location>
</feature>